<proteinExistence type="predicted"/>
<dbReference type="EMBL" id="JACHXE010000005">
    <property type="protein sequence ID" value="MBB3079027.1"/>
    <property type="molecule type" value="Genomic_DNA"/>
</dbReference>
<evidence type="ECO:0000256" key="1">
    <source>
        <dbReference type="SAM" id="MobiDB-lite"/>
    </source>
</evidence>
<evidence type="ECO:0000313" key="3">
    <source>
        <dbReference type="Proteomes" id="UP000572907"/>
    </source>
</evidence>
<feature type="compositionally biased region" description="Gly residues" evidence="1">
    <location>
        <begin position="62"/>
        <end position="75"/>
    </location>
</feature>
<name>A0A7W4ZUL5_9ACTN</name>
<accession>A0A7W4ZUL5</accession>
<feature type="region of interest" description="Disordered" evidence="1">
    <location>
        <begin position="59"/>
        <end position="86"/>
    </location>
</feature>
<keyword evidence="3" id="KW-1185">Reference proteome</keyword>
<evidence type="ECO:0000313" key="2">
    <source>
        <dbReference type="EMBL" id="MBB3079027.1"/>
    </source>
</evidence>
<organism evidence="2 3">
    <name type="scientific">Streptomyces violarus</name>
    <dbReference type="NCBI Taxonomy" id="67380"/>
    <lineage>
        <taxon>Bacteria</taxon>
        <taxon>Bacillati</taxon>
        <taxon>Actinomycetota</taxon>
        <taxon>Actinomycetes</taxon>
        <taxon>Kitasatosporales</taxon>
        <taxon>Streptomycetaceae</taxon>
        <taxon>Streptomyces</taxon>
    </lineage>
</organism>
<protein>
    <submittedName>
        <fullName evidence="2">Uncharacterized protein</fullName>
    </submittedName>
</protein>
<dbReference type="Proteomes" id="UP000572907">
    <property type="component" value="Unassembled WGS sequence"/>
</dbReference>
<gene>
    <name evidence="2" type="ORF">FHS41_005558</name>
</gene>
<reference evidence="2 3" key="1">
    <citation type="submission" date="2020-08" db="EMBL/GenBank/DDBJ databases">
        <title>Genomic Encyclopedia of Type Strains, Phase III (KMG-III): the genomes of soil and plant-associated and newly described type strains.</title>
        <authorList>
            <person name="Whitman W."/>
        </authorList>
    </citation>
    <scope>NUCLEOTIDE SEQUENCE [LARGE SCALE GENOMIC DNA]</scope>
    <source>
        <strain evidence="2 3">CECT 3237</strain>
    </source>
</reference>
<sequence>MQLPLAGRAWDARIAVERSVAVIDVVAAADPPAGGAHQGVDRARPRLGAAGDAVHHAQAEQGGDGRFGAQAGVGAGEAVDTRAGWP</sequence>
<comment type="caution">
    <text evidence="2">The sequence shown here is derived from an EMBL/GenBank/DDBJ whole genome shotgun (WGS) entry which is preliminary data.</text>
</comment>
<dbReference type="AlphaFoldDB" id="A0A7W4ZUL5"/>